<dbReference type="RefSeq" id="WP_191616923.1">
    <property type="nucleotide sequence ID" value="NZ_JACYFG010000013.1"/>
</dbReference>
<evidence type="ECO:0000313" key="2">
    <source>
        <dbReference type="Proteomes" id="UP000622317"/>
    </source>
</evidence>
<comment type="caution">
    <text evidence="1">The sequence shown here is derived from an EMBL/GenBank/DDBJ whole genome shotgun (WGS) entry which is preliminary data.</text>
</comment>
<dbReference type="EMBL" id="JACYFG010000013">
    <property type="protein sequence ID" value="MBD5779799.1"/>
    <property type="molecule type" value="Genomic_DNA"/>
</dbReference>
<dbReference type="Proteomes" id="UP000622317">
    <property type="component" value="Unassembled WGS sequence"/>
</dbReference>
<name>A0A927F7J0_9BACT</name>
<accession>A0A927F7J0</accession>
<dbReference type="AlphaFoldDB" id="A0A927F7J0"/>
<keyword evidence="2" id="KW-1185">Reference proteome</keyword>
<evidence type="ECO:0000313" key="1">
    <source>
        <dbReference type="EMBL" id="MBD5779799.1"/>
    </source>
</evidence>
<sequence length="357" mass="39422">MSLSRQLGKIERELEGIVGVQERQIFLLQQMMRLCGSDFSAFNLLDRDLRVVGGIAWPVTEERMRLMQVLNPVLGALLKASPVSEALRFGKPKKAVAIDSEVLHASLIYREVYQPMAMHHLGTFVYPGNGDYIVGVGISSSSQPFSKEQIRSLERLCLRFEGLICGELQAIGPILSFAKPGDWRVRVGVDLSACELNDYVTGLFASFFGDTASWLGKGMLPPELTNHIRGVFRAQEGGLIPVRGVRRCSVSRAYRGRKLNLFFEETPNGQDYLLTCAEDDEAAALLQRVSDACKALQRDSYAVYRTCVAMLDGAKSHESIVQKASLGGLKESSAKRIVSRARLVLRQVEQGHVTSLG</sequence>
<proteinExistence type="predicted"/>
<reference evidence="1" key="1">
    <citation type="submission" date="2020-09" db="EMBL/GenBank/DDBJ databases">
        <title>Pelagicoccus enzymogenes sp. nov. with an EPS production, isolated from marine sediment.</title>
        <authorList>
            <person name="Feng X."/>
        </authorList>
    </citation>
    <scope>NUCLEOTIDE SEQUENCE</scope>
    <source>
        <strain evidence="1">NFK12</strain>
    </source>
</reference>
<organism evidence="1 2">
    <name type="scientific">Pelagicoccus enzymogenes</name>
    <dbReference type="NCBI Taxonomy" id="2773457"/>
    <lineage>
        <taxon>Bacteria</taxon>
        <taxon>Pseudomonadati</taxon>
        <taxon>Verrucomicrobiota</taxon>
        <taxon>Opitutia</taxon>
        <taxon>Puniceicoccales</taxon>
        <taxon>Pelagicoccaceae</taxon>
        <taxon>Pelagicoccus</taxon>
    </lineage>
</organism>
<protein>
    <submittedName>
        <fullName evidence="1">Uncharacterized protein</fullName>
    </submittedName>
</protein>
<gene>
    <name evidence="1" type="ORF">IEN85_09870</name>
</gene>